<accession>A0ABP9UR02</accession>
<gene>
    <name evidence="2" type="ORF">Hsar01_03210</name>
</gene>
<evidence type="ECO:0008006" key="4">
    <source>
        <dbReference type="Google" id="ProtNLM"/>
    </source>
</evidence>
<feature type="transmembrane region" description="Helical" evidence="1">
    <location>
        <begin position="6"/>
        <end position="32"/>
    </location>
</feature>
<dbReference type="Pfam" id="PF07784">
    <property type="entry name" value="DUF1622"/>
    <property type="match status" value="1"/>
</dbReference>
<dbReference type="RefSeq" id="WP_353568073.1">
    <property type="nucleotide sequence ID" value="NZ_BAABRI010000019.1"/>
</dbReference>
<evidence type="ECO:0000313" key="2">
    <source>
        <dbReference type="EMBL" id="GAA5483973.1"/>
    </source>
</evidence>
<keyword evidence="1" id="KW-0812">Transmembrane</keyword>
<keyword evidence="3" id="KW-1185">Reference proteome</keyword>
<proteinExistence type="predicted"/>
<name>A0ABP9UR02_9BACT</name>
<reference evidence="2 3" key="1">
    <citation type="submission" date="2024-02" db="EMBL/GenBank/DDBJ databases">
        <title>Haloferula sargassicola NBRC 104335.</title>
        <authorList>
            <person name="Ichikawa N."/>
            <person name="Katano-Makiyama Y."/>
            <person name="Hidaka K."/>
        </authorList>
    </citation>
    <scope>NUCLEOTIDE SEQUENCE [LARGE SCALE GENOMIC DNA]</scope>
    <source>
        <strain evidence="2 3">NBRC 104335</strain>
    </source>
</reference>
<comment type="caution">
    <text evidence="2">The sequence shown here is derived from an EMBL/GenBank/DDBJ whole genome shotgun (WGS) entry which is preliminary data.</text>
</comment>
<evidence type="ECO:0000313" key="3">
    <source>
        <dbReference type="Proteomes" id="UP001476282"/>
    </source>
</evidence>
<dbReference type="EMBL" id="BAABRI010000019">
    <property type="protein sequence ID" value="GAA5483973.1"/>
    <property type="molecule type" value="Genomic_DNA"/>
</dbReference>
<keyword evidence="1" id="KW-0472">Membrane</keyword>
<feature type="transmembrane region" description="Helical" evidence="1">
    <location>
        <begin position="79"/>
        <end position="100"/>
    </location>
</feature>
<dbReference type="PANTHER" id="PTHR38468">
    <property type="entry name" value="SLL0939 PROTEIN"/>
    <property type="match status" value="1"/>
</dbReference>
<dbReference type="PANTHER" id="PTHR38468:SF1">
    <property type="entry name" value="SLL0939 PROTEIN"/>
    <property type="match status" value="1"/>
</dbReference>
<sequence length="114" mass="12745">MEHFRHIMDIVGTCVDAIGVLIVVVGALAASIRFLRCRTGGGYRRFREDFGRAIVLALEFLVAGDIIRTVVVAPTLENVGVLAILVLIRTFLSLSMQLEISGRWPWQERREPIP</sequence>
<protein>
    <recommendedName>
        <fullName evidence="4">DUF1622 domain-containing protein</fullName>
    </recommendedName>
</protein>
<feature type="transmembrane region" description="Helical" evidence="1">
    <location>
        <begin position="53"/>
        <end position="73"/>
    </location>
</feature>
<keyword evidence="1" id="KW-1133">Transmembrane helix</keyword>
<dbReference type="InterPro" id="IPR012427">
    <property type="entry name" value="DUF1622"/>
</dbReference>
<evidence type="ECO:0000256" key="1">
    <source>
        <dbReference type="SAM" id="Phobius"/>
    </source>
</evidence>
<organism evidence="2 3">
    <name type="scientific">Haloferula sargassicola</name>
    <dbReference type="NCBI Taxonomy" id="490096"/>
    <lineage>
        <taxon>Bacteria</taxon>
        <taxon>Pseudomonadati</taxon>
        <taxon>Verrucomicrobiota</taxon>
        <taxon>Verrucomicrobiia</taxon>
        <taxon>Verrucomicrobiales</taxon>
        <taxon>Verrucomicrobiaceae</taxon>
        <taxon>Haloferula</taxon>
    </lineage>
</organism>
<dbReference type="Proteomes" id="UP001476282">
    <property type="component" value="Unassembled WGS sequence"/>
</dbReference>